<name>A0A2S3YVN6_9HYPH</name>
<dbReference type="EMBL" id="LODU01000001">
    <property type="protein sequence ID" value="POH35681.1"/>
    <property type="molecule type" value="Genomic_DNA"/>
</dbReference>
<dbReference type="Proteomes" id="UP000237511">
    <property type="component" value="Unassembled WGS sequence"/>
</dbReference>
<proteinExistence type="predicted"/>
<comment type="caution">
    <text evidence="1">The sequence shown here is derived from an EMBL/GenBank/DDBJ whole genome shotgun (WGS) entry which is preliminary data.</text>
</comment>
<evidence type="ECO:0000313" key="1">
    <source>
        <dbReference type="EMBL" id="POH35681.1"/>
    </source>
</evidence>
<dbReference type="AlphaFoldDB" id="A0A2S3YVN6"/>
<gene>
    <name evidence="1" type="ORF">ATY31_00075</name>
</gene>
<accession>A0A2S3YVN6</accession>
<sequence length="138" mass="15422">MSAPEYDLERAIFTRFAMVGRPVLNGLAAKGQRRRRDPQCSTLFARDIVTALRAQIGFRRHGEAVDDAIVQEFLRAAIWEIPVGDCAVLVGINATPRDAAKREISKRLAERLKAEFEIVYDPAFYHGRSGTGPLGPRR</sequence>
<dbReference type="RefSeq" id="WP_097526733.1">
    <property type="nucleotide sequence ID" value="NZ_LODU01000001.1"/>
</dbReference>
<protein>
    <submittedName>
        <fullName evidence="1">Uncharacterized protein</fullName>
    </submittedName>
</protein>
<organism evidence="1 2">
    <name type="scientific">Sinorhizobium americanum</name>
    <dbReference type="NCBI Taxonomy" id="194963"/>
    <lineage>
        <taxon>Bacteria</taxon>
        <taxon>Pseudomonadati</taxon>
        <taxon>Pseudomonadota</taxon>
        <taxon>Alphaproteobacteria</taxon>
        <taxon>Hyphomicrobiales</taxon>
        <taxon>Rhizobiaceae</taxon>
        <taxon>Sinorhizobium/Ensifer group</taxon>
        <taxon>Sinorhizobium</taxon>
    </lineage>
</organism>
<reference evidence="1 2" key="1">
    <citation type="journal article" date="2014" name="Syst. Appl. Microbiol.">
        <title>Microsymbionts of Phaseolus vulgaris in acid and alkaline soils of Mexico.</title>
        <authorList>
            <person name="Verastegui-Valdes M.M."/>
            <person name="Zhang Y.J."/>
            <person name="Rivera-Orduna F.N."/>
            <person name="Cheng H.P."/>
            <person name="Sui X.H."/>
            <person name="Wang E.T."/>
        </authorList>
    </citation>
    <scope>NUCLEOTIDE SEQUENCE [LARGE SCALE GENOMIC DNA]</scope>
    <source>
        <strain evidence="1 2">FG01</strain>
    </source>
</reference>
<evidence type="ECO:0000313" key="2">
    <source>
        <dbReference type="Proteomes" id="UP000237511"/>
    </source>
</evidence>